<evidence type="ECO:0000313" key="2">
    <source>
        <dbReference type="Proteomes" id="UP000271472"/>
    </source>
</evidence>
<dbReference type="RefSeq" id="WP_123219515.1">
    <property type="nucleotide sequence ID" value="NZ_JACHYQ010000002.1"/>
</dbReference>
<dbReference type="GeneID" id="98662830"/>
<organism evidence="1 2">
    <name type="scientific">Slackia isoflavoniconvertens</name>
    <dbReference type="NCBI Taxonomy" id="572010"/>
    <lineage>
        <taxon>Bacteria</taxon>
        <taxon>Bacillati</taxon>
        <taxon>Actinomycetota</taxon>
        <taxon>Coriobacteriia</taxon>
        <taxon>Eggerthellales</taxon>
        <taxon>Eggerthellaceae</taxon>
        <taxon>Slackia</taxon>
    </lineage>
</organism>
<protein>
    <recommendedName>
        <fullName evidence="3">DUF4367 domain-containing protein</fullName>
    </recommendedName>
</protein>
<dbReference type="Proteomes" id="UP000271472">
    <property type="component" value="Unassembled WGS sequence"/>
</dbReference>
<dbReference type="EMBL" id="QIBZ01000008">
    <property type="protein sequence ID" value="RNM34819.1"/>
    <property type="molecule type" value="Genomic_DNA"/>
</dbReference>
<keyword evidence="2" id="KW-1185">Reference proteome</keyword>
<evidence type="ECO:0008006" key="3">
    <source>
        <dbReference type="Google" id="ProtNLM"/>
    </source>
</evidence>
<dbReference type="OrthoDB" id="9965979at2"/>
<dbReference type="AlphaFoldDB" id="A0A3N0ICU3"/>
<reference evidence="2" key="1">
    <citation type="submission" date="2018-05" db="EMBL/GenBank/DDBJ databases">
        <title>Genome Sequencing of selected type strains of the family Eggerthellaceae.</title>
        <authorList>
            <person name="Danylec N."/>
            <person name="Stoll D.A."/>
            <person name="Doetsch A."/>
            <person name="Huch M."/>
        </authorList>
    </citation>
    <scope>NUCLEOTIDE SEQUENCE [LARGE SCALE GENOMIC DNA]</scope>
    <source>
        <strain evidence="2">DSM 22006</strain>
    </source>
</reference>
<name>A0A3N0ICU3_9ACTN</name>
<evidence type="ECO:0000313" key="1">
    <source>
        <dbReference type="EMBL" id="RNM34819.1"/>
    </source>
</evidence>
<comment type="caution">
    <text evidence="1">The sequence shown here is derived from an EMBL/GenBank/DDBJ whole genome shotgun (WGS) entry which is preliminary data.</text>
</comment>
<gene>
    <name evidence="1" type="ORF">DMP05_05450</name>
</gene>
<accession>A0A3N0ICU3</accession>
<sequence>MTVPDRFSFTTNAAPGNLEPGDSIFNTFTAYVEEIETPPAELCKDAQTEGNPTIAPGESIEWVYFWVVDNNYYGPITVEFENDVSGGTNPSVMHFDTTGCETDEYKAVKEKADEIKALGGVDFETYSAKAADGWTLTEMDEKHSDAEFSLDAVDDGHVDVYTASKDPMGEAKLAQNNMGGGEIDEVEINGVTWTRFVATHGATYLYAEASNGTTVSIYANSNLTWEDALPMFEMVTLK</sequence>
<proteinExistence type="predicted"/>